<reference evidence="3 4" key="1">
    <citation type="submission" date="2017-09" db="EMBL/GenBank/DDBJ databases">
        <authorList>
            <consortium name="International Durum Wheat Genome Sequencing Consortium (IDWGSC)"/>
            <person name="Milanesi L."/>
        </authorList>
    </citation>
    <scope>NUCLEOTIDE SEQUENCE [LARGE SCALE GENOMIC DNA]</scope>
    <source>
        <strain evidence="4">cv. Svevo</strain>
    </source>
</reference>
<sequence>MTMEEALISPELRDVLAKVAVFLLVQGLVYLILTNSSDVFSKSKRLRSLSFRPMRSMSVRRVLAPLSDVPVGTDDDSPSPSPSLFSSSSWSSRRWVAAKRIEQLGVRAVA</sequence>
<keyword evidence="2" id="KW-1133">Transmembrane helix</keyword>
<proteinExistence type="predicted"/>
<keyword evidence="2" id="KW-0472">Membrane</keyword>
<protein>
    <submittedName>
        <fullName evidence="3">Uncharacterized protein</fullName>
    </submittedName>
</protein>
<dbReference type="PANTHER" id="PTHR34268:SF16">
    <property type="entry name" value="OS02G0774200 PROTEIN"/>
    <property type="match status" value="1"/>
</dbReference>
<evidence type="ECO:0000256" key="1">
    <source>
        <dbReference type="SAM" id="MobiDB-lite"/>
    </source>
</evidence>
<feature type="region of interest" description="Disordered" evidence="1">
    <location>
        <begin position="70"/>
        <end position="93"/>
    </location>
</feature>
<evidence type="ECO:0000256" key="2">
    <source>
        <dbReference type="SAM" id="Phobius"/>
    </source>
</evidence>
<dbReference type="PANTHER" id="PTHR34268">
    <property type="entry name" value="OS01G0321850 PROTEIN"/>
    <property type="match status" value="1"/>
</dbReference>
<accession>A0A9R1B376</accession>
<dbReference type="Proteomes" id="UP000324705">
    <property type="component" value="Chromosome 6A"/>
</dbReference>
<dbReference type="EMBL" id="LT934121">
    <property type="protein sequence ID" value="VAI49810.1"/>
    <property type="molecule type" value="Genomic_DNA"/>
</dbReference>
<name>A0A9R1B376_TRITD</name>
<feature type="transmembrane region" description="Helical" evidence="2">
    <location>
        <begin position="15"/>
        <end position="33"/>
    </location>
</feature>
<keyword evidence="4" id="KW-1185">Reference proteome</keyword>
<evidence type="ECO:0000313" key="3">
    <source>
        <dbReference type="EMBL" id="VAI49810.1"/>
    </source>
</evidence>
<dbReference type="Gramene" id="TRITD6Av1G195790.2">
    <property type="protein sequence ID" value="TRITD6Av1G195790.2"/>
    <property type="gene ID" value="TRITD6Av1G195790"/>
</dbReference>
<dbReference type="AlphaFoldDB" id="A0A9R1B376"/>
<feature type="compositionally biased region" description="Low complexity" evidence="1">
    <location>
        <begin position="82"/>
        <end position="92"/>
    </location>
</feature>
<organism evidence="3 4">
    <name type="scientific">Triticum turgidum subsp. durum</name>
    <name type="common">Durum wheat</name>
    <name type="synonym">Triticum durum</name>
    <dbReference type="NCBI Taxonomy" id="4567"/>
    <lineage>
        <taxon>Eukaryota</taxon>
        <taxon>Viridiplantae</taxon>
        <taxon>Streptophyta</taxon>
        <taxon>Embryophyta</taxon>
        <taxon>Tracheophyta</taxon>
        <taxon>Spermatophyta</taxon>
        <taxon>Magnoliopsida</taxon>
        <taxon>Liliopsida</taxon>
        <taxon>Poales</taxon>
        <taxon>Poaceae</taxon>
        <taxon>BOP clade</taxon>
        <taxon>Pooideae</taxon>
        <taxon>Triticodae</taxon>
        <taxon>Triticeae</taxon>
        <taxon>Triticinae</taxon>
        <taxon>Triticum</taxon>
    </lineage>
</organism>
<evidence type="ECO:0000313" key="4">
    <source>
        <dbReference type="Proteomes" id="UP000324705"/>
    </source>
</evidence>
<gene>
    <name evidence="3" type="ORF">TRITD_6Av1G195790</name>
</gene>
<keyword evidence="2" id="KW-0812">Transmembrane</keyword>